<dbReference type="Proteomes" id="UP000799766">
    <property type="component" value="Unassembled WGS sequence"/>
</dbReference>
<evidence type="ECO:0000256" key="1">
    <source>
        <dbReference type="ARBA" id="ARBA00005078"/>
    </source>
</evidence>
<reference evidence="9" key="1">
    <citation type="journal article" date="2020" name="Stud. Mycol.">
        <title>101 Dothideomycetes genomes: a test case for predicting lifestyles and emergence of pathogens.</title>
        <authorList>
            <person name="Haridas S."/>
            <person name="Albert R."/>
            <person name="Binder M."/>
            <person name="Bloem J."/>
            <person name="Labutti K."/>
            <person name="Salamov A."/>
            <person name="Andreopoulos B."/>
            <person name="Baker S."/>
            <person name="Barry K."/>
            <person name="Bills G."/>
            <person name="Bluhm B."/>
            <person name="Cannon C."/>
            <person name="Castanera R."/>
            <person name="Culley D."/>
            <person name="Daum C."/>
            <person name="Ezra D."/>
            <person name="Gonzalez J."/>
            <person name="Henrissat B."/>
            <person name="Kuo A."/>
            <person name="Liang C."/>
            <person name="Lipzen A."/>
            <person name="Lutzoni F."/>
            <person name="Magnuson J."/>
            <person name="Mondo S."/>
            <person name="Nolan M."/>
            <person name="Ohm R."/>
            <person name="Pangilinan J."/>
            <person name="Park H.-J."/>
            <person name="Ramirez L."/>
            <person name="Alfaro M."/>
            <person name="Sun H."/>
            <person name="Tritt A."/>
            <person name="Yoshinaga Y."/>
            <person name="Zwiers L.-H."/>
            <person name="Turgeon B."/>
            <person name="Goodwin S."/>
            <person name="Spatafora J."/>
            <person name="Crous P."/>
            <person name="Grigoriev I."/>
        </authorList>
    </citation>
    <scope>NUCLEOTIDE SEQUENCE</scope>
    <source>
        <strain evidence="9">ATCC 16933</strain>
    </source>
</reference>
<dbReference type="AlphaFoldDB" id="A0A6A6NY79"/>
<dbReference type="EC" id="2.7.6.2" evidence="7"/>
<dbReference type="SMART" id="SM00983">
    <property type="entry name" value="TPK_B1_binding"/>
    <property type="match status" value="1"/>
</dbReference>
<dbReference type="Gene3D" id="3.40.50.10240">
    <property type="entry name" value="Thiamin pyrophosphokinase, catalytic domain"/>
    <property type="match status" value="1"/>
</dbReference>
<dbReference type="PANTHER" id="PTHR13622:SF8">
    <property type="entry name" value="THIAMIN PYROPHOSPHOKINASE 1"/>
    <property type="match status" value="1"/>
</dbReference>
<dbReference type="InterPro" id="IPR036371">
    <property type="entry name" value="TPK_B1-bd_sf"/>
</dbReference>
<dbReference type="InterPro" id="IPR016966">
    <property type="entry name" value="Thiamin_pyrophosphokinase_euk"/>
</dbReference>
<dbReference type="OrthoDB" id="25149at2759"/>
<evidence type="ECO:0000259" key="8">
    <source>
        <dbReference type="SMART" id="SM00983"/>
    </source>
</evidence>
<dbReference type="SUPFAM" id="SSF63862">
    <property type="entry name" value="Thiamin pyrophosphokinase, substrate-binding domain"/>
    <property type="match status" value="1"/>
</dbReference>
<dbReference type="InterPro" id="IPR006282">
    <property type="entry name" value="Thi_PPkinase"/>
</dbReference>
<dbReference type="GO" id="GO:0005524">
    <property type="term" value="F:ATP binding"/>
    <property type="evidence" value="ECO:0007669"/>
    <property type="project" value="UniProtKB-UniRule"/>
</dbReference>
<evidence type="ECO:0000256" key="7">
    <source>
        <dbReference type="PIRNR" id="PIRNR031057"/>
    </source>
</evidence>
<dbReference type="GO" id="GO:0016301">
    <property type="term" value="F:kinase activity"/>
    <property type="evidence" value="ECO:0007669"/>
    <property type="project" value="UniProtKB-UniRule"/>
</dbReference>
<dbReference type="GO" id="GO:0030975">
    <property type="term" value="F:thiamine binding"/>
    <property type="evidence" value="ECO:0007669"/>
    <property type="project" value="UniProtKB-UniRule"/>
</dbReference>
<dbReference type="InterPro" id="IPR007371">
    <property type="entry name" value="TPK_catalytic"/>
</dbReference>
<dbReference type="UniPathway" id="UPA00060">
    <property type="reaction ID" value="UER00597"/>
</dbReference>
<name>A0A6A6NY79_9PEZI</name>
<feature type="domain" description="Thiamin pyrophosphokinase thiamin-binding" evidence="8">
    <location>
        <begin position="175"/>
        <end position="242"/>
    </location>
</feature>
<sequence>MEHRPCDFLRQASYAAGLARPGLVILNQPIGDLGVFERLWRNSSYVLCADGGANRLHDVFGQGHADRREQFLPNNIHGDLDSLRDDVRQYYASRNVEVTRNPDQMSTDLGKALDKIRSAAPGPSRENTILLGTLGGRVDQALGILHELLRERRNHPAARLWLFSETNISFLLFKGENVIHTRFSEGFCTENVGLIPIFCPARITTSGLEWDVADWETSMGYRISTSNHIVDDTVTVHTDEVVLFTMERSPSLPEQEKIPIATST</sequence>
<keyword evidence="4 7" id="KW-0547">Nucleotide-binding</keyword>
<evidence type="ECO:0000313" key="9">
    <source>
        <dbReference type="EMBL" id="KAF2456706.1"/>
    </source>
</evidence>
<proteinExistence type="inferred from homology"/>
<evidence type="ECO:0000256" key="4">
    <source>
        <dbReference type="ARBA" id="ARBA00022741"/>
    </source>
</evidence>
<dbReference type="PIRSF" id="PIRSF031057">
    <property type="entry name" value="Thiamin_pyrophosphokinase"/>
    <property type="match status" value="1"/>
</dbReference>
<keyword evidence="3 7" id="KW-0808">Transferase</keyword>
<dbReference type="Pfam" id="PF04265">
    <property type="entry name" value="TPK_B1_binding"/>
    <property type="match status" value="1"/>
</dbReference>
<keyword evidence="5 7" id="KW-0418">Kinase</keyword>
<evidence type="ECO:0000256" key="5">
    <source>
        <dbReference type="ARBA" id="ARBA00022777"/>
    </source>
</evidence>
<comment type="similarity">
    <text evidence="2 7">Belongs to the thiamine pyrophosphokinase family.</text>
</comment>
<dbReference type="EMBL" id="MU001682">
    <property type="protein sequence ID" value="KAF2456706.1"/>
    <property type="molecule type" value="Genomic_DNA"/>
</dbReference>
<dbReference type="InterPro" id="IPR036759">
    <property type="entry name" value="TPK_catalytic_sf"/>
</dbReference>
<keyword evidence="6 7" id="KW-0067">ATP-binding</keyword>
<gene>
    <name evidence="9" type="ORF">BDY21DRAFT_372178</name>
</gene>
<dbReference type="InterPro" id="IPR007373">
    <property type="entry name" value="Thiamin_PyroPKinase_B1-bd"/>
</dbReference>
<comment type="catalytic activity">
    <reaction evidence="7">
        <text>thiamine + ATP = thiamine diphosphate + AMP + H(+)</text>
        <dbReference type="Rhea" id="RHEA:11576"/>
        <dbReference type="ChEBI" id="CHEBI:15378"/>
        <dbReference type="ChEBI" id="CHEBI:18385"/>
        <dbReference type="ChEBI" id="CHEBI:30616"/>
        <dbReference type="ChEBI" id="CHEBI:58937"/>
        <dbReference type="ChEBI" id="CHEBI:456215"/>
    </reaction>
</comment>
<comment type="pathway">
    <text evidence="1 7">Cofactor biosynthesis; thiamine diphosphate biosynthesis; thiamine diphosphate from thiamine: step 1/1.</text>
</comment>
<accession>A0A6A6NY79</accession>
<organism evidence="9 10">
    <name type="scientific">Lineolata rhizophorae</name>
    <dbReference type="NCBI Taxonomy" id="578093"/>
    <lineage>
        <taxon>Eukaryota</taxon>
        <taxon>Fungi</taxon>
        <taxon>Dikarya</taxon>
        <taxon>Ascomycota</taxon>
        <taxon>Pezizomycotina</taxon>
        <taxon>Dothideomycetes</taxon>
        <taxon>Dothideomycetes incertae sedis</taxon>
        <taxon>Lineolatales</taxon>
        <taxon>Lineolataceae</taxon>
        <taxon>Lineolata</taxon>
    </lineage>
</organism>
<dbReference type="NCBIfam" id="TIGR01378">
    <property type="entry name" value="thi_PPkinase"/>
    <property type="match status" value="1"/>
</dbReference>
<dbReference type="GO" id="GO:0009229">
    <property type="term" value="P:thiamine diphosphate biosynthetic process"/>
    <property type="evidence" value="ECO:0007669"/>
    <property type="project" value="UniProtKB-UniRule"/>
</dbReference>
<dbReference type="GO" id="GO:0004788">
    <property type="term" value="F:thiamine diphosphokinase activity"/>
    <property type="evidence" value="ECO:0007669"/>
    <property type="project" value="UniProtKB-UniRule"/>
</dbReference>
<dbReference type="SUPFAM" id="SSF63999">
    <property type="entry name" value="Thiamin pyrophosphokinase, catalytic domain"/>
    <property type="match status" value="1"/>
</dbReference>
<dbReference type="CDD" id="cd07995">
    <property type="entry name" value="TPK"/>
    <property type="match status" value="1"/>
</dbReference>
<dbReference type="GO" id="GO:0006772">
    <property type="term" value="P:thiamine metabolic process"/>
    <property type="evidence" value="ECO:0007669"/>
    <property type="project" value="InterPro"/>
</dbReference>
<evidence type="ECO:0000256" key="2">
    <source>
        <dbReference type="ARBA" id="ARBA00006785"/>
    </source>
</evidence>
<evidence type="ECO:0000313" key="10">
    <source>
        <dbReference type="Proteomes" id="UP000799766"/>
    </source>
</evidence>
<dbReference type="PANTHER" id="PTHR13622">
    <property type="entry name" value="THIAMIN PYROPHOSPHOKINASE"/>
    <property type="match status" value="1"/>
</dbReference>
<evidence type="ECO:0000256" key="3">
    <source>
        <dbReference type="ARBA" id="ARBA00022679"/>
    </source>
</evidence>
<keyword evidence="10" id="KW-1185">Reference proteome</keyword>
<evidence type="ECO:0000256" key="6">
    <source>
        <dbReference type="ARBA" id="ARBA00022840"/>
    </source>
</evidence>
<dbReference type="Pfam" id="PF04263">
    <property type="entry name" value="TPK_catalytic"/>
    <property type="match status" value="1"/>
</dbReference>
<protein>
    <recommendedName>
        <fullName evidence="7">Thiamine pyrophosphokinase</fullName>
        <ecNumber evidence="7">2.7.6.2</ecNumber>
    </recommendedName>
</protein>